<evidence type="ECO:0000256" key="4">
    <source>
        <dbReference type="ARBA" id="ARBA00022643"/>
    </source>
</evidence>
<evidence type="ECO:0000256" key="6">
    <source>
        <dbReference type="ARBA" id="ARBA00023002"/>
    </source>
</evidence>
<evidence type="ECO:0000259" key="7">
    <source>
        <dbReference type="Pfam" id="PF01180"/>
    </source>
</evidence>
<organism evidence="8 9">
    <name type="scientific">Candidatus Berkelbacteria bacterium RIFOXYA2_FULL_43_10</name>
    <dbReference type="NCBI Taxonomy" id="1797472"/>
    <lineage>
        <taxon>Bacteria</taxon>
        <taxon>Candidatus Berkelbacteria</taxon>
    </lineage>
</organism>
<dbReference type="UniPathway" id="UPA00070"/>
<dbReference type="SUPFAM" id="SSF51395">
    <property type="entry name" value="FMN-linked oxidoreductases"/>
    <property type="match status" value="1"/>
</dbReference>
<proteinExistence type="predicted"/>
<feature type="domain" description="Dihydroorotate dehydrogenase catalytic" evidence="7">
    <location>
        <begin position="39"/>
        <end position="278"/>
    </location>
</feature>
<keyword evidence="6" id="KW-0560">Oxidoreductase</keyword>
<dbReference type="InterPro" id="IPR005720">
    <property type="entry name" value="Dihydroorotate_DH_cat"/>
</dbReference>
<dbReference type="PANTHER" id="PTHR48109:SF1">
    <property type="entry name" value="DIHYDROOROTATE DEHYDROGENASE (FUMARATE)"/>
    <property type="match status" value="1"/>
</dbReference>
<keyword evidence="3" id="KW-0285">Flavoprotein</keyword>
<accession>A0A1F5ECJ7</accession>
<comment type="cofactor">
    <cofactor evidence="1">
        <name>FMN</name>
        <dbReference type="ChEBI" id="CHEBI:58210"/>
    </cofactor>
</comment>
<protein>
    <recommendedName>
        <fullName evidence="7">Dihydroorotate dehydrogenase catalytic domain-containing protein</fullName>
    </recommendedName>
</protein>
<name>A0A1F5ECJ7_9BACT</name>
<evidence type="ECO:0000313" key="9">
    <source>
        <dbReference type="Proteomes" id="UP000178583"/>
    </source>
</evidence>
<evidence type="ECO:0000256" key="5">
    <source>
        <dbReference type="ARBA" id="ARBA00022975"/>
    </source>
</evidence>
<dbReference type="InterPro" id="IPR012135">
    <property type="entry name" value="Dihydroorotate_DH_1_2"/>
</dbReference>
<dbReference type="InterPro" id="IPR050074">
    <property type="entry name" value="DHO_dehydrogenase"/>
</dbReference>
<dbReference type="Proteomes" id="UP000178583">
    <property type="component" value="Unassembled WGS sequence"/>
</dbReference>
<dbReference type="InterPro" id="IPR013785">
    <property type="entry name" value="Aldolase_TIM"/>
</dbReference>
<dbReference type="Gene3D" id="3.20.20.70">
    <property type="entry name" value="Aldolase class I"/>
    <property type="match status" value="1"/>
</dbReference>
<sequence>MKVLELPDRRPIAASGAMGPNGKGWIPVQRWLPLYWTLLVTLKTVTLDPHDGNPWWKAIRPLPLRDACVNAMALGNRGIVHLIEKILPTVRDQVIISIWAKDPEEMRGLVEVINRHYQEHPERFERVVAFEVNLSCPNVNEVLDILGILREANELPLPIIAKTGYDPDSTVYVRPVVEAAEKGWIQGISAINTIPWKMLFSDESPLRYTLGLDGGVSGPRIRDNAIETIKELRTRLSIAGISADFPIIGGGGICRMADVKKFRSAGATHISIGTALNWSPLRSICLLFRLWIEKVLTQIRAS</sequence>
<dbReference type="PANTHER" id="PTHR48109">
    <property type="entry name" value="DIHYDROOROTATE DEHYDROGENASE (QUINONE), MITOCHONDRIAL-RELATED"/>
    <property type="match status" value="1"/>
</dbReference>
<comment type="pathway">
    <text evidence="2">Pyrimidine metabolism; UMP biosynthesis via de novo pathway.</text>
</comment>
<dbReference type="GO" id="GO:0006207">
    <property type="term" value="P:'de novo' pyrimidine nucleobase biosynthetic process"/>
    <property type="evidence" value="ECO:0007669"/>
    <property type="project" value="TreeGrafter"/>
</dbReference>
<dbReference type="Pfam" id="PF01180">
    <property type="entry name" value="DHO_dh"/>
    <property type="match status" value="1"/>
</dbReference>
<dbReference type="PIRSF" id="PIRSF000164">
    <property type="entry name" value="DHO_oxidase"/>
    <property type="match status" value="1"/>
</dbReference>
<dbReference type="GO" id="GO:0004152">
    <property type="term" value="F:dihydroorotate dehydrogenase activity"/>
    <property type="evidence" value="ECO:0007669"/>
    <property type="project" value="InterPro"/>
</dbReference>
<dbReference type="GO" id="GO:0005737">
    <property type="term" value="C:cytoplasm"/>
    <property type="evidence" value="ECO:0007669"/>
    <property type="project" value="InterPro"/>
</dbReference>
<evidence type="ECO:0000313" key="8">
    <source>
        <dbReference type="EMBL" id="OGD65177.1"/>
    </source>
</evidence>
<evidence type="ECO:0000256" key="2">
    <source>
        <dbReference type="ARBA" id="ARBA00004725"/>
    </source>
</evidence>
<evidence type="ECO:0000256" key="3">
    <source>
        <dbReference type="ARBA" id="ARBA00022630"/>
    </source>
</evidence>
<gene>
    <name evidence="8" type="ORF">A2215_02515</name>
</gene>
<comment type="caution">
    <text evidence="8">The sequence shown here is derived from an EMBL/GenBank/DDBJ whole genome shotgun (WGS) entry which is preliminary data.</text>
</comment>
<evidence type="ECO:0000256" key="1">
    <source>
        <dbReference type="ARBA" id="ARBA00001917"/>
    </source>
</evidence>
<keyword evidence="4" id="KW-0288">FMN</keyword>
<dbReference type="STRING" id="1797472.A2215_02515"/>
<dbReference type="AlphaFoldDB" id="A0A1F5ECJ7"/>
<keyword evidence="5" id="KW-0665">Pyrimidine biosynthesis</keyword>
<dbReference type="EMBL" id="MEZY01000015">
    <property type="protein sequence ID" value="OGD65177.1"/>
    <property type="molecule type" value="Genomic_DNA"/>
</dbReference>
<dbReference type="GO" id="GO:0044205">
    <property type="term" value="P:'de novo' UMP biosynthetic process"/>
    <property type="evidence" value="ECO:0007669"/>
    <property type="project" value="UniProtKB-UniPathway"/>
</dbReference>
<reference evidence="8 9" key="1">
    <citation type="journal article" date="2016" name="Nat. Commun.">
        <title>Thousands of microbial genomes shed light on interconnected biogeochemical processes in an aquifer system.</title>
        <authorList>
            <person name="Anantharaman K."/>
            <person name="Brown C.T."/>
            <person name="Hug L.A."/>
            <person name="Sharon I."/>
            <person name="Castelle C.J."/>
            <person name="Probst A.J."/>
            <person name="Thomas B.C."/>
            <person name="Singh A."/>
            <person name="Wilkins M.J."/>
            <person name="Karaoz U."/>
            <person name="Brodie E.L."/>
            <person name="Williams K.H."/>
            <person name="Hubbard S.S."/>
            <person name="Banfield J.F."/>
        </authorList>
    </citation>
    <scope>NUCLEOTIDE SEQUENCE [LARGE SCALE GENOMIC DNA]</scope>
</reference>